<sequence>MIFLLENSEIQRKDEPWKIFQCYLLNGLYFPGESYKTRSYYETILITTGSVEFQHFSGYNTSEKVYNFFKMIIKHIISIEEWGISSMKERKMSFNKVPTSFTYWDYINAFSKVLYYNNERHKHTWFLKVCVKIFAHPLPNWFINWWSYHGPIAKILPEPFLKLYKEWIKVSPDLNKLYHDNHVCWMEQIDQIYFFIEFSIPWIHKCTPEVDFTNEQIPCLYKVYYNNFWDKLMKIDPTTNSSYGQEFLDLITQTIHTYDTAPPKELAVDNSVRHMARRISNLDGDKEDLINNYMNEVQRNLLLNITHYEKSDTSMRSETSDDTRDDTKEVPSGPTLKETEDFLLVLTDKDKI</sequence>
<dbReference type="PaxDb" id="4113-PGSC0003DMT400095560"/>
<dbReference type="PANTHER" id="PTHR48434:SF1">
    <property type="entry name" value="(RAPE) HYPOTHETICAL PROTEIN"/>
    <property type="match status" value="1"/>
</dbReference>
<dbReference type="HOGENOM" id="CLU_968343_0_0_1"/>
<dbReference type="EnsemblPlants" id="PGSC0003DMT400095560">
    <property type="protein sequence ID" value="PGSC0003DMT400095560"/>
    <property type="gene ID" value="PGSC0003DMG400045131"/>
</dbReference>
<accession>M1DWK7</accession>
<evidence type="ECO:0000313" key="2">
    <source>
        <dbReference type="EnsemblPlants" id="PGSC0003DMT400095560"/>
    </source>
</evidence>
<feature type="region of interest" description="Disordered" evidence="1">
    <location>
        <begin position="312"/>
        <end position="338"/>
    </location>
</feature>
<feature type="compositionally biased region" description="Basic and acidic residues" evidence="1">
    <location>
        <begin position="312"/>
        <end position="329"/>
    </location>
</feature>
<reference evidence="3" key="1">
    <citation type="journal article" date="2011" name="Nature">
        <title>Genome sequence and analysis of the tuber crop potato.</title>
        <authorList>
            <consortium name="The Potato Genome Sequencing Consortium"/>
        </authorList>
    </citation>
    <scope>NUCLEOTIDE SEQUENCE [LARGE SCALE GENOMIC DNA]</scope>
    <source>
        <strain evidence="3">cv. DM1-3 516 R44</strain>
    </source>
</reference>
<organism evidence="2 3">
    <name type="scientific">Solanum tuberosum</name>
    <name type="common">Potato</name>
    <dbReference type="NCBI Taxonomy" id="4113"/>
    <lineage>
        <taxon>Eukaryota</taxon>
        <taxon>Viridiplantae</taxon>
        <taxon>Streptophyta</taxon>
        <taxon>Embryophyta</taxon>
        <taxon>Tracheophyta</taxon>
        <taxon>Spermatophyta</taxon>
        <taxon>Magnoliopsida</taxon>
        <taxon>eudicotyledons</taxon>
        <taxon>Gunneridae</taxon>
        <taxon>Pentapetalae</taxon>
        <taxon>asterids</taxon>
        <taxon>lamiids</taxon>
        <taxon>Solanales</taxon>
        <taxon>Solanaceae</taxon>
        <taxon>Solanoideae</taxon>
        <taxon>Solaneae</taxon>
        <taxon>Solanum</taxon>
    </lineage>
</organism>
<proteinExistence type="predicted"/>
<dbReference type="InParanoid" id="M1DWK7"/>
<protein>
    <submittedName>
        <fullName evidence="2">Uncharacterized protein</fullName>
    </submittedName>
</protein>
<dbReference type="Proteomes" id="UP000011115">
    <property type="component" value="Unassembled WGS sequence"/>
</dbReference>
<evidence type="ECO:0000313" key="3">
    <source>
        <dbReference type="Proteomes" id="UP000011115"/>
    </source>
</evidence>
<dbReference type="PANTHER" id="PTHR48434">
    <property type="entry name" value="(RAPE) HYPOTHETICAL PROTEIN"/>
    <property type="match status" value="1"/>
</dbReference>
<dbReference type="AlphaFoldDB" id="M1DWK7"/>
<reference evidence="2" key="2">
    <citation type="submission" date="2015-06" db="UniProtKB">
        <authorList>
            <consortium name="EnsemblPlants"/>
        </authorList>
    </citation>
    <scope>IDENTIFICATION</scope>
    <source>
        <strain evidence="2">DM1-3 516 R44</strain>
    </source>
</reference>
<keyword evidence="3" id="KW-1185">Reference proteome</keyword>
<name>M1DWK7_SOLTU</name>
<dbReference type="Gramene" id="PGSC0003DMT400095560">
    <property type="protein sequence ID" value="PGSC0003DMT400095560"/>
    <property type="gene ID" value="PGSC0003DMG400045131"/>
</dbReference>
<evidence type="ECO:0000256" key="1">
    <source>
        <dbReference type="SAM" id="MobiDB-lite"/>
    </source>
</evidence>